<feature type="domain" description="Solute-binding protein family 5" evidence="4">
    <location>
        <begin position="100"/>
        <end position="457"/>
    </location>
</feature>
<dbReference type="PIRSF" id="PIRSF002741">
    <property type="entry name" value="MppA"/>
    <property type="match status" value="1"/>
</dbReference>
<organism evidence="5 6">
    <name type="scientific">Candidatus Viridilinea halotolerans</name>
    <dbReference type="NCBI Taxonomy" id="2491704"/>
    <lineage>
        <taxon>Bacteria</taxon>
        <taxon>Bacillati</taxon>
        <taxon>Chloroflexota</taxon>
        <taxon>Chloroflexia</taxon>
        <taxon>Chloroflexales</taxon>
        <taxon>Chloroflexineae</taxon>
        <taxon>Oscillochloridaceae</taxon>
        <taxon>Candidatus Viridilinea</taxon>
    </lineage>
</organism>
<dbReference type="Pfam" id="PF00496">
    <property type="entry name" value="SBP_bac_5"/>
    <property type="match status" value="1"/>
</dbReference>
<dbReference type="InterPro" id="IPR039424">
    <property type="entry name" value="SBP_5"/>
</dbReference>
<name>A0A426U2D9_9CHLR</name>
<comment type="similarity">
    <text evidence="1">Belongs to the bacterial solute-binding protein 5 family.</text>
</comment>
<dbReference type="GO" id="GO:0015833">
    <property type="term" value="P:peptide transport"/>
    <property type="evidence" value="ECO:0007669"/>
    <property type="project" value="TreeGrafter"/>
</dbReference>
<keyword evidence="3" id="KW-0732">Signal</keyword>
<dbReference type="Gene3D" id="3.40.190.10">
    <property type="entry name" value="Periplasmic binding protein-like II"/>
    <property type="match status" value="1"/>
</dbReference>
<dbReference type="SUPFAM" id="SSF53850">
    <property type="entry name" value="Periplasmic binding protein-like II"/>
    <property type="match status" value="1"/>
</dbReference>
<gene>
    <name evidence="5" type="ORF">EI684_08460</name>
</gene>
<comment type="caution">
    <text evidence="5">The sequence shown here is derived from an EMBL/GenBank/DDBJ whole genome shotgun (WGS) entry which is preliminary data.</text>
</comment>
<evidence type="ECO:0000256" key="1">
    <source>
        <dbReference type="ARBA" id="ARBA00005695"/>
    </source>
</evidence>
<dbReference type="InterPro" id="IPR000914">
    <property type="entry name" value="SBP_5_dom"/>
</dbReference>
<keyword evidence="2" id="KW-0813">Transport</keyword>
<sequence length="569" mass="62511">MHSLPLPRLFWLSAALTLLIFLLLTACSAPQEGALPTAPLPPTATPLPPTATPLPRGGELRVALDAALPNLRPWQPRSRGEEQMIAMLYSGLMRLDAELQPVPDLASGWTTTPDGRTLTFTLRSDLQWHDGTPLEAADVLFTLERLRALPPTSTAMLGDLRYISGAVAHDATTIVFTLTSRFAPLLASLSLPILPSHLLADQDLAQFNFWEMPVGSGPFRVREVLPGQSYTLERFEAYHHGAPLLDLVRFEVLGDLDATVAALRGGRINVAEIPWGSHEPPPPQVRTASYPENSYYFLGFNLRAERPFADVRLRQALALAIDLPRLVETATKGQGMTISSSALPGSWADMTQALSAGTDLDAARALLDEAGWTLPAGTTIRQRDDQPLTVSLYVREDDERRLLAARQIAAAGATIGMQINVEPGPFATVILARYAPPFAFDMLLGSWLNGAGDPNFGDVAYYDPDDFALFHSSQLNQGSADSRSTRNFVGYNSPAYDAHAQTARQLYNLNERRAAISQAQAQLAADLPYLFLWADRLPVLLSERITTLDGPVTMASPRYYWNVERWYWE</sequence>
<evidence type="ECO:0000313" key="6">
    <source>
        <dbReference type="Proteomes" id="UP000280307"/>
    </source>
</evidence>
<proteinExistence type="inferred from homology"/>
<dbReference type="GO" id="GO:0042597">
    <property type="term" value="C:periplasmic space"/>
    <property type="evidence" value="ECO:0007669"/>
    <property type="project" value="UniProtKB-ARBA"/>
</dbReference>
<accession>A0A426U2D9</accession>
<dbReference type="GO" id="GO:0043190">
    <property type="term" value="C:ATP-binding cassette (ABC) transporter complex"/>
    <property type="evidence" value="ECO:0007669"/>
    <property type="project" value="InterPro"/>
</dbReference>
<dbReference type="PANTHER" id="PTHR30290:SF9">
    <property type="entry name" value="OLIGOPEPTIDE-BINDING PROTEIN APPA"/>
    <property type="match status" value="1"/>
</dbReference>
<dbReference type="PANTHER" id="PTHR30290">
    <property type="entry name" value="PERIPLASMIC BINDING COMPONENT OF ABC TRANSPORTER"/>
    <property type="match status" value="1"/>
</dbReference>
<evidence type="ECO:0000256" key="2">
    <source>
        <dbReference type="ARBA" id="ARBA00022448"/>
    </source>
</evidence>
<dbReference type="Gene3D" id="3.10.105.10">
    <property type="entry name" value="Dipeptide-binding Protein, Domain 3"/>
    <property type="match status" value="1"/>
</dbReference>
<dbReference type="Proteomes" id="UP000280307">
    <property type="component" value="Unassembled WGS sequence"/>
</dbReference>
<dbReference type="EMBL" id="RSAS01000322">
    <property type="protein sequence ID" value="RRR73699.1"/>
    <property type="molecule type" value="Genomic_DNA"/>
</dbReference>
<evidence type="ECO:0000259" key="4">
    <source>
        <dbReference type="Pfam" id="PF00496"/>
    </source>
</evidence>
<dbReference type="GO" id="GO:1904680">
    <property type="term" value="F:peptide transmembrane transporter activity"/>
    <property type="evidence" value="ECO:0007669"/>
    <property type="project" value="TreeGrafter"/>
</dbReference>
<dbReference type="InterPro" id="IPR030678">
    <property type="entry name" value="Peptide/Ni-bd"/>
</dbReference>
<dbReference type="CDD" id="cd08513">
    <property type="entry name" value="PBP2_thermophilic_Hb8_like"/>
    <property type="match status" value="1"/>
</dbReference>
<evidence type="ECO:0000313" key="5">
    <source>
        <dbReference type="EMBL" id="RRR73699.1"/>
    </source>
</evidence>
<protein>
    <submittedName>
        <fullName evidence="5">Peptide ABC transporter substrate-binding protein</fullName>
    </submittedName>
</protein>
<reference evidence="5 6" key="1">
    <citation type="submission" date="2018-12" db="EMBL/GenBank/DDBJ databases">
        <title>Genome Sequence of Candidatus Viridilinea halotolerans isolated from saline sulfide-rich spring.</title>
        <authorList>
            <person name="Grouzdev D.S."/>
            <person name="Burganskaya E.I."/>
            <person name="Krutkina M.S."/>
            <person name="Sukhacheva M.V."/>
            <person name="Gorlenko V.M."/>
        </authorList>
    </citation>
    <scope>NUCLEOTIDE SEQUENCE [LARGE SCALE GENOMIC DNA]</scope>
    <source>
        <strain evidence="5">Chok-6</strain>
    </source>
</reference>
<evidence type="ECO:0000256" key="3">
    <source>
        <dbReference type="ARBA" id="ARBA00022729"/>
    </source>
</evidence>
<dbReference type="AlphaFoldDB" id="A0A426U2D9"/>